<comment type="caution">
    <text evidence="1">The sequence shown here is derived from an EMBL/GenBank/DDBJ whole genome shotgun (WGS) entry which is preliminary data.</text>
</comment>
<protein>
    <submittedName>
        <fullName evidence="1">Uncharacterized protein</fullName>
    </submittedName>
</protein>
<name>A0A9N8EDB2_9STRA</name>
<evidence type="ECO:0000313" key="2">
    <source>
        <dbReference type="Proteomes" id="UP001153069"/>
    </source>
</evidence>
<accession>A0A9N8EDB2</accession>
<sequence>MDQDEARQLKLVEEAKKAKIAYEMHCGVGEEIFRPMEGASGVATTDSGYKALRYRHALIPKLFLDVVKSPSEEKKNLARRPGRVFLSPVTDQEKHNPPLVQNLSLIRADIEKMRMKGGQHYSRTARKVRDARSMTTNPQLDMLDLGWTRSTTSMATEMQYQNATEKPKNWVSTSCM</sequence>
<dbReference type="EMBL" id="CAICTM010000954">
    <property type="protein sequence ID" value="CAB9518703.1"/>
    <property type="molecule type" value="Genomic_DNA"/>
</dbReference>
<dbReference type="Proteomes" id="UP001153069">
    <property type="component" value="Unassembled WGS sequence"/>
</dbReference>
<gene>
    <name evidence="1" type="ORF">SEMRO_956_G224480.1</name>
</gene>
<reference evidence="1" key="1">
    <citation type="submission" date="2020-06" db="EMBL/GenBank/DDBJ databases">
        <authorList>
            <consortium name="Plant Systems Biology data submission"/>
        </authorList>
    </citation>
    <scope>NUCLEOTIDE SEQUENCE</scope>
    <source>
        <strain evidence="1">D6</strain>
    </source>
</reference>
<evidence type="ECO:0000313" key="1">
    <source>
        <dbReference type="EMBL" id="CAB9518703.1"/>
    </source>
</evidence>
<keyword evidence="2" id="KW-1185">Reference proteome</keyword>
<dbReference type="AlphaFoldDB" id="A0A9N8EDB2"/>
<organism evidence="1 2">
    <name type="scientific">Seminavis robusta</name>
    <dbReference type="NCBI Taxonomy" id="568900"/>
    <lineage>
        <taxon>Eukaryota</taxon>
        <taxon>Sar</taxon>
        <taxon>Stramenopiles</taxon>
        <taxon>Ochrophyta</taxon>
        <taxon>Bacillariophyta</taxon>
        <taxon>Bacillariophyceae</taxon>
        <taxon>Bacillariophycidae</taxon>
        <taxon>Naviculales</taxon>
        <taxon>Naviculaceae</taxon>
        <taxon>Seminavis</taxon>
    </lineage>
</organism>
<proteinExistence type="predicted"/>